<protein>
    <submittedName>
        <fullName evidence="1">Uncharacterized protein</fullName>
    </submittedName>
</protein>
<comment type="caution">
    <text evidence="1">The sequence shown here is derived from an EMBL/GenBank/DDBJ whole genome shotgun (WGS) entry which is preliminary data.</text>
</comment>
<evidence type="ECO:0000313" key="1">
    <source>
        <dbReference type="EMBL" id="MBM6759716.1"/>
    </source>
</evidence>
<name>A0ABS2EYT9_9BACE</name>
<evidence type="ECO:0000313" key="2">
    <source>
        <dbReference type="Proteomes" id="UP000703295"/>
    </source>
</evidence>
<reference evidence="1 2" key="1">
    <citation type="journal article" date="2021" name="Sci. Rep.">
        <title>The distribution of antibiotic resistance genes in chicken gut microbiota commensals.</title>
        <authorList>
            <person name="Juricova H."/>
            <person name="Matiasovicova J."/>
            <person name="Kubasova T."/>
            <person name="Cejkova D."/>
            <person name="Rychlik I."/>
        </authorList>
    </citation>
    <scope>NUCLEOTIDE SEQUENCE [LARGE SCALE GENOMIC DNA]</scope>
    <source>
        <strain evidence="1 2">An801</strain>
    </source>
</reference>
<sequence>MNELQETIKSICDEFADISAILAARSRELDRRELFDKEIETEINNIKKNRHENK</sequence>
<gene>
    <name evidence="1" type="ORF">H6A31_13685</name>
</gene>
<accession>A0ABS2EYT9</accession>
<dbReference type="EMBL" id="JACJJW010000054">
    <property type="protein sequence ID" value="MBM6759716.1"/>
    <property type="molecule type" value="Genomic_DNA"/>
</dbReference>
<proteinExistence type="predicted"/>
<dbReference type="RefSeq" id="WP_182010950.1">
    <property type="nucleotide sequence ID" value="NZ_JACJJW010000054.1"/>
</dbReference>
<dbReference type="Proteomes" id="UP000703295">
    <property type="component" value="Unassembled WGS sequence"/>
</dbReference>
<keyword evidence="2" id="KW-1185">Reference proteome</keyword>
<organism evidence="1 2">
    <name type="scientific">Bacteroides mediterraneensis</name>
    <dbReference type="NCBI Taxonomy" id="1841856"/>
    <lineage>
        <taxon>Bacteria</taxon>
        <taxon>Pseudomonadati</taxon>
        <taxon>Bacteroidota</taxon>
        <taxon>Bacteroidia</taxon>
        <taxon>Bacteroidales</taxon>
        <taxon>Bacteroidaceae</taxon>
        <taxon>Bacteroides</taxon>
    </lineage>
</organism>